<dbReference type="Pfam" id="PF01977">
    <property type="entry name" value="UbiD"/>
    <property type="match status" value="1"/>
</dbReference>
<accession>A0A445MXB8</accession>
<dbReference type="NCBIfam" id="TIGR00148">
    <property type="entry name" value="UbiD family decarboxylase"/>
    <property type="match status" value="1"/>
</dbReference>
<name>A0A445MXB8_9BACT</name>
<organism evidence="4">
    <name type="scientific">uncultured Desulfobacterium sp</name>
    <dbReference type="NCBI Taxonomy" id="201089"/>
    <lineage>
        <taxon>Bacteria</taxon>
        <taxon>Pseudomonadati</taxon>
        <taxon>Thermodesulfobacteriota</taxon>
        <taxon>Desulfobacteria</taxon>
        <taxon>Desulfobacterales</taxon>
        <taxon>Desulfobacteriaceae</taxon>
        <taxon>Desulfobacterium</taxon>
        <taxon>environmental samples</taxon>
    </lineage>
</organism>
<feature type="domain" description="3-octaprenyl-4-hydroxybenzoate carboxy-lyase-like Rift-related" evidence="1">
    <location>
        <begin position="105"/>
        <end position="303"/>
    </location>
</feature>
<reference evidence="4" key="1">
    <citation type="submission" date="2018-01" db="EMBL/GenBank/DDBJ databases">
        <authorList>
            <person name="Regsiter A."/>
            <person name="William W."/>
        </authorList>
    </citation>
    <scope>NUCLEOTIDE SEQUENCE</scope>
    <source>
        <strain evidence="4">TRIP AH-1</strain>
    </source>
</reference>
<dbReference type="Pfam" id="PF20696">
    <property type="entry name" value="UbiD_C"/>
    <property type="match status" value="1"/>
</dbReference>
<evidence type="ECO:0008006" key="5">
    <source>
        <dbReference type="Google" id="ProtNLM"/>
    </source>
</evidence>
<evidence type="ECO:0000259" key="1">
    <source>
        <dbReference type="Pfam" id="PF01977"/>
    </source>
</evidence>
<dbReference type="SUPFAM" id="SSF143968">
    <property type="entry name" value="UbiD C-terminal domain-like"/>
    <property type="match status" value="1"/>
</dbReference>
<feature type="domain" description="3-octaprenyl-4-hydroxybenzoate carboxy-lyase-like C-terminal" evidence="3">
    <location>
        <begin position="309"/>
        <end position="424"/>
    </location>
</feature>
<dbReference type="InterPro" id="IPR049381">
    <property type="entry name" value="UbiD-like_C"/>
</dbReference>
<proteinExistence type="predicted"/>
<dbReference type="SUPFAM" id="SSF50475">
    <property type="entry name" value="FMN-binding split barrel"/>
    <property type="match status" value="1"/>
</dbReference>
<dbReference type="PANTHER" id="PTHR30108:SF17">
    <property type="entry name" value="FERULIC ACID DECARBOXYLASE 1"/>
    <property type="match status" value="1"/>
</dbReference>
<dbReference type="Gene3D" id="3.40.1670.10">
    <property type="entry name" value="UbiD C-terminal domain-like"/>
    <property type="match status" value="1"/>
</dbReference>
<dbReference type="Pfam" id="PF20695">
    <property type="entry name" value="UbiD_N"/>
    <property type="match status" value="1"/>
</dbReference>
<evidence type="ECO:0000259" key="3">
    <source>
        <dbReference type="Pfam" id="PF20696"/>
    </source>
</evidence>
<dbReference type="InterPro" id="IPR049383">
    <property type="entry name" value="UbiD-like_N"/>
</dbReference>
<dbReference type="AlphaFoldDB" id="A0A445MXB8"/>
<dbReference type="InterPro" id="IPR002830">
    <property type="entry name" value="UbiD"/>
</dbReference>
<dbReference type="GO" id="GO:0016831">
    <property type="term" value="F:carboxy-lyase activity"/>
    <property type="evidence" value="ECO:0007669"/>
    <property type="project" value="InterPro"/>
</dbReference>
<dbReference type="GO" id="GO:0005737">
    <property type="term" value="C:cytoplasm"/>
    <property type="evidence" value="ECO:0007669"/>
    <property type="project" value="TreeGrafter"/>
</dbReference>
<protein>
    <recommendedName>
        <fullName evidence="5">UbiD family decarboxylase</fullName>
    </recommendedName>
</protein>
<dbReference type="GO" id="GO:0046281">
    <property type="term" value="P:cinnamic acid catabolic process"/>
    <property type="evidence" value="ECO:0007669"/>
    <property type="project" value="TreeGrafter"/>
</dbReference>
<evidence type="ECO:0000313" key="4">
    <source>
        <dbReference type="EMBL" id="SPD74127.1"/>
    </source>
</evidence>
<sequence length="479" mass="53926">MAQYPFTSLRDWIEFLEEKDLLVRNNVEVDLNGEIAAISRKICATDSKAVIHNNVRGYPGWKIYSDGLTTRARQAMALGMPEQGLLQTLEKKLVAAQKGMKPKLVKTGPCKEVKIDGKDFDLTKLPVPFTGEFESPPYITAGISNVKDPDTGWQNTGIRRFQLKDKNKTCNLMLPLMHEGVIFSKWIEKKKPCPIAIVIGADPLYYLCSQMPAPDQMDEQDYWGVFAGQPLEVVKCETSDIVVPANAEIVIEGLIDPEKRVFEGPFSEFPGFYSGCNYLPMVDIQVVTTRKDPYYQYLYMGAPPTEGHRMGDLMFEIELYRQTRVNVPELTDVGIMSSWSFTTAASIKKSARQKRPGLAKKAGMAMKFTQAGQIVKNLFIVDDDVNVHNIDEVLWAFCVKFQPGRDITIVTDTMGVNLDPSEQWMGGALGFNQPGHSSFAIYDCTEKMPPYDEGYKRGRALPPKEMMDKVLANWEKYGF</sequence>
<dbReference type="InterPro" id="IPR048304">
    <property type="entry name" value="UbiD_Rift_dom"/>
</dbReference>
<dbReference type="GO" id="GO:0033494">
    <property type="term" value="P:ferulate metabolic process"/>
    <property type="evidence" value="ECO:0007669"/>
    <property type="project" value="TreeGrafter"/>
</dbReference>
<dbReference type="PANTHER" id="PTHR30108">
    <property type="entry name" value="3-OCTAPRENYL-4-HYDROXYBENZOATE CARBOXY-LYASE-RELATED"/>
    <property type="match status" value="1"/>
</dbReference>
<feature type="domain" description="3-octaprenyl-4-hydroxybenzoate carboxy-lyase-like N-terminal" evidence="2">
    <location>
        <begin position="13"/>
        <end position="92"/>
    </location>
</feature>
<evidence type="ECO:0000259" key="2">
    <source>
        <dbReference type="Pfam" id="PF20695"/>
    </source>
</evidence>
<dbReference type="EMBL" id="OJIN01000119">
    <property type="protein sequence ID" value="SPD74127.1"/>
    <property type="molecule type" value="Genomic_DNA"/>
</dbReference>
<gene>
    <name evidence="4" type="ORF">PITCH_A2050015</name>
</gene>